<dbReference type="KEGG" id="tng:GSTEN00001858G001"/>
<reference evidence="2" key="2">
    <citation type="submission" date="2004-02" db="EMBL/GenBank/DDBJ databases">
        <authorList>
            <consortium name="Genoscope"/>
            <consortium name="Whitehead Institute Centre for Genome Research"/>
        </authorList>
    </citation>
    <scope>NUCLEOTIDE SEQUENCE</scope>
</reference>
<evidence type="ECO:0000313" key="2">
    <source>
        <dbReference type="EMBL" id="CAF87023.1"/>
    </source>
</evidence>
<name>Q4TJA9_TETNG</name>
<gene>
    <name evidence="2" type="ORF">GSTENG00001858001</name>
</gene>
<dbReference type="AlphaFoldDB" id="Q4TJA9"/>
<accession>Q4TJA9</accession>
<sequence length="76" mass="8248">IRLLQVCGAGLRPHGDGLHGLHASGQRLWLRSLRERTVLQQVPGAPRPPRKRPPHPPFPVGLKGCSDVAPPQMAPN</sequence>
<evidence type="ECO:0000256" key="1">
    <source>
        <dbReference type="SAM" id="MobiDB-lite"/>
    </source>
</evidence>
<organism evidence="2">
    <name type="scientific">Tetraodon nigroviridis</name>
    <name type="common">Spotted green pufferfish</name>
    <name type="synonym">Chelonodon nigroviridis</name>
    <dbReference type="NCBI Taxonomy" id="99883"/>
    <lineage>
        <taxon>Eukaryota</taxon>
        <taxon>Metazoa</taxon>
        <taxon>Chordata</taxon>
        <taxon>Craniata</taxon>
        <taxon>Vertebrata</taxon>
        <taxon>Euteleostomi</taxon>
        <taxon>Actinopterygii</taxon>
        <taxon>Neopterygii</taxon>
        <taxon>Teleostei</taxon>
        <taxon>Neoteleostei</taxon>
        <taxon>Acanthomorphata</taxon>
        <taxon>Eupercaria</taxon>
        <taxon>Tetraodontiformes</taxon>
        <taxon>Tetradontoidea</taxon>
        <taxon>Tetraodontidae</taxon>
        <taxon>Tetraodon</taxon>
    </lineage>
</organism>
<feature type="non-terminal residue" evidence="2">
    <location>
        <position position="1"/>
    </location>
</feature>
<proteinExistence type="predicted"/>
<feature type="region of interest" description="Disordered" evidence="1">
    <location>
        <begin position="41"/>
        <end position="76"/>
    </location>
</feature>
<comment type="caution">
    <text evidence="2">The sequence shown here is derived from an EMBL/GenBank/DDBJ whole genome shotgun (WGS) entry which is preliminary data.</text>
</comment>
<reference evidence="2" key="1">
    <citation type="journal article" date="2004" name="Nature">
        <title>Genome duplication in the teleost fish Tetraodon nigroviridis reveals the early vertebrate proto-karyotype.</title>
        <authorList>
            <person name="Jaillon O."/>
            <person name="Aury J.-M."/>
            <person name="Brunet F."/>
            <person name="Petit J.-L."/>
            <person name="Stange-Thomann N."/>
            <person name="Mauceli E."/>
            <person name="Bouneau L."/>
            <person name="Fischer C."/>
            <person name="Ozouf-Costaz C."/>
            <person name="Bernot A."/>
            <person name="Nicaud S."/>
            <person name="Jaffe D."/>
            <person name="Fisher S."/>
            <person name="Lutfalla G."/>
            <person name="Dossat C."/>
            <person name="Segurens B."/>
            <person name="Dasilva C."/>
            <person name="Salanoubat M."/>
            <person name="Levy M."/>
            <person name="Boudet N."/>
            <person name="Castellano S."/>
            <person name="Anthouard V."/>
            <person name="Jubin C."/>
            <person name="Castelli V."/>
            <person name="Katinka M."/>
            <person name="Vacherie B."/>
            <person name="Biemont C."/>
            <person name="Skalli Z."/>
            <person name="Cattolico L."/>
            <person name="Poulain J."/>
            <person name="De Berardinis V."/>
            <person name="Cruaud C."/>
            <person name="Duprat S."/>
            <person name="Brottier P."/>
            <person name="Coutanceau J.-P."/>
            <person name="Gouzy J."/>
            <person name="Parra G."/>
            <person name="Lardier G."/>
            <person name="Chapple C."/>
            <person name="McKernan K.J."/>
            <person name="McEwan P."/>
            <person name="Bosak S."/>
            <person name="Kellis M."/>
            <person name="Volff J.-N."/>
            <person name="Guigo R."/>
            <person name="Zody M.C."/>
            <person name="Mesirov J."/>
            <person name="Lindblad-Toh K."/>
            <person name="Birren B."/>
            <person name="Nusbaum C."/>
            <person name="Kahn D."/>
            <person name="Robinson-Rechavi M."/>
            <person name="Laudet V."/>
            <person name="Schachter V."/>
            <person name="Quetier F."/>
            <person name="Saurin W."/>
            <person name="Scarpelli C."/>
            <person name="Wincker P."/>
            <person name="Lander E.S."/>
            <person name="Weissenbach J."/>
            <person name="Roest Crollius H."/>
        </authorList>
    </citation>
    <scope>NUCLEOTIDE SEQUENCE [LARGE SCALE GENOMIC DNA]</scope>
</reference>
<dbReference type="EMBL" id="CAAE01000298">
    <property type="protein sequence ID" value="CAF87023.1"/>
    <property type="molecule type" value="Genomic_DNA"/>
</dbReference>
<protein>
    <submittedName>
        <fullName evidence="2">(spotted green pufferfish) hypothetical protein</fullName>
    </submittedName>
</protein>